<name>A0A1J0MDZ2_9CAUD</name>
<gene>
    <name evidence="2" type="ORF">SEA_TAPTIC_77</name>
</gene>
<dbReference type="Proteomes" id="UP000225735">
    <property type="component" value="Segment"/>
</dbReference>
<protein>
    <submittedName>
        <fullName evidence="2">Uncharacterized protein</fullName>
    </submittedName>
</protein>
<evidence type="ECO:0000313" key="2">
    <source>
        <dbReference type="EMBL" id="APD19321.1"/>
    </source>
</evidence>
<sequence>MGGHQGMDARPPFTFRGCHGAPVWGVGPLRPSQVPAHQHRAGPGAHHARNPLHSKGFHHRMSWSDSGIGSAGKRKGVRDEQGE</sequence>
<feature type="compositionally biased region" description="Basic residues" evidence="1">
    <location>
        <begin position="46"/>
        <end position="61"/>
    </location>
</feature>
<evidence type="ECO:0000256" key="1">
    <source>
        <dbReference type="SAM" id="MobiDB-lite"/>
    </source>
</evidence>
<reference evidence="2 3" key="1">
    <citation type="submission" date="2016-11" db="EMBL/GenBank/DDBJ databases">
        <authorList>
            <person name="Seier E.R."/>
            <person name="Hipwell C.M."/>
            <person name="Kelliher A.B."/>
            <person name="Lando N.A."/>
            <person name="Tsaousis B.E."/>
            <person name="Esposito E.C."/>
            <person name="Heckman E.L."/>
            <person name="Mageeney C.M."/>
            <person name="Kenna M.A."/>
            <person name="Ware V.C."/>
            <person name="Garlena R.A."/>
            <person name="Russell D.A."/>
            <person name="Pope W.H."/>
            <person name="Jacobs-Sera D."/>
            <person name="Hendrix R.W."/>
            <person name="Hatfull G.F."/>
        </authorList>
    </citation>
    <scope>NUCLEOTIDE SEQUENCE [LARGE SCALE GENOMIC DNA]</scope>
</reference>
<proteinExistence type="predicted"/>
<organism evidence="2 3">
    <name type="scientific">Mycobacterium phage Taptic</name>
    <dbReference type="NCBI Taxonomy" id="1920305"/>
    <lineage>
        <taxon>Viruses</taxon>
        <taxon>Duplodnaviria</taxon>
        <taxon>Heunggongvirae</taxon>
        <taxon>Uroviricota</taxon>
        <taxon>Caudoviricetes</taxon>
        <taxon>Northamptonvirus</taxon>
        <taxon>Northamptonvirus taptic</taxon>
    </lineage>
</organism>
<evidence type="ECO:0000313" key="3">
    <source>
        <dbReference type="Proteomes" id="UP000225735"/>
    </source>
</evidence>
<feature type="region of interest" description="Disordered" evidence="1">
    <location>
        <begin position="29"/>
        <end position="83"/>
    </location>
</feature>
<accession>A0A1J0MDZ2</accession>
<dbReference type="EMBL" id="KY130461">
    <property type="protein sequence ID" value="APD19321.1"/>
    <property type="molecule type" value="Genomic_DNA"/>
</dbReference>
<keyword evidence="3" id="KW-1185">Reference proteome</keyword>